<dbReference type="SUPFAM" id="SSF53850">
    <property type="entry name" value="Periplasmic binding protein-like II"/>
    <property type="match status" value="1"/>
</dbReference>
<keyword evidence="1" id="KW-1133">Transmembrane helix</keyword>
<dbReference type="Gene3D" id="3.40.190.10">
    <property type="entry name" value="Periplasmic binding protein-like II"/>
    <property type="match status" value="2"/>
</dbReference>
<dbReference type="RefSeq" id="WP_089515721.1">
    <property type="nucleotide sequence ID" value="NZ_NJGG01000002.1"/>
</dbReference>
<keyword evidence="1" id="KW-0472">Membrane</keyword>
<evidence type="ECO:0000313" key="2">
    <source>
        <dbReference type="EMBL" id="OXL14835.1"/>
    </source>
</evidence>
<dbReference type="PANTHER" id="PTHR42941">
    <property type="entry name" value="SLL1037 PROTEIN"/>
    <property type="match status" value="1"/>
</dbReference>
<proteinExistence type="predicted"/>
<name>A0A229FS43_9BURK</name>
<gene>
    <name evidence="2" type="ORF">AOC33_05800</name>
</gene>
<feature type="transmembrane region" description="Helical" evidence="1">
    <location>
        <begin position="18"/>
        <end position="37"/>
    </location>
</feature>
<dbReference type="Pfam" id="PF16868">
    <property type="entry name" value="NMT1_3"/>
    <property type="match status" value="1"/>
</dbReference>
<keyword evidence="1" id="KW-0812">Transmembrane</keyword>
<organism evidence="2 3">
    <name type="scientific">Polynucleobacter cosmopolitanus</name>
    <dbReference type="NCBI Taxonomy" id="351345"/>
    <lineage>
        <taxon>Bacteria</taxon>
        <taxon>Pseudomonadati</taxon>
        <taxon>Pseudomonadota</taxon>
        <taxon>Betaproteobacteria</taxon>
        <taxon>Burkholderiales</taxon>
        <taxon>Burkholderiaceae</taxon>
        <taxon>Polynucleobacter</taxon>
    </lineage>
</organism>
<keyword evidence="3" id="KW-1185">Reference proteome</keyword>
<dbReference type="Proteomes" id="UP000215188">
    <property type="component" value="Unassembled WGS sequence"/>
</dbReference>
<dbReference type="PANTHER" id="PTHR42941:SF1">
    <property type="entry name" value="SLL1037 PROTEIN"/>
    <property type="match status" value="1"/>
</dbReference>
<protein>
    <recommendedName>
        <fullName evidence="4">C4-dicarboxylate ABC transporter substrate-binding protein</fullName>
    </recommendedName>
</protein>
<dbReference type="OrthoDB" id="237270at2"/>
<reference evidence="2 3" key="1">
    <citation type="submission" date="2017-06" db="EMBL/GenBank/DDBJ databases">
        <title>Reclassification of a Polynucleobacter cosmopolitanus strain isolated from tropical Lake Victoria as Polynucleobacter victoriensis comb. nov.</title>
        <authorList>
            <person name="Hahn M.W."/>
        </authorList>
    </citation>
    <scope>NUCLEOTIDE SEQUENCE [LARGE SCALE GENOMIC DNA]</scope>
    <source>
        <strain evidence="2 3">MWH-MoIso2</strain>
    </source>
</reference>
<comment type="caution">
    <text evidence="2">The sequence shown here is derived from an EMBL/GenBank/DDBJ whole genome shotgun (WGS) entry which is preliminary data.</text>
</comment>
<dbReference type="AlphaFoldDB" id="A0A229FS43"/>
<evidence type="ECO:0008006" key="4">
    <source>
        <dbReference type="Google" id="ProtNLM"/>
    </source>
</evidence>
<sequence>MKKQFQQITQRMIEPPMLYLLPVLIILFLGLLIWFLVPTPPKKIVMTTGAENGLYYRFGQQLAKELAKERITLEVLPSAGSLENIERLNQPNTKIHVGILQGGVGQVSENPNISALASVFDEQVWFFYRKTAFKDPLTKITQLENKSLSIGMPGSGTRDLGLKLLELNQMDVKSEKPTIKLKEFMASQSLKALNANELDAVMLVSGPQAPIILEYLRNPNLAVMSFEQADAYTVRLPFLKKVTVPRGVINLAEDLPRKDISILAAPAALAVSEDIHPALITPLMRAMDSTISQLGLLQKENDYPSENGFAWPHNDDAKHFLKNGASFLHRHLPFWSVVWVERAIRIILPLLAILIPLFNFLPKLIAMGVDAKTSAVYKKLRVLELAVAANPKKPWQEEWQTLQTQALAMRVPKKYAVKVYELRMYLQMVKDRLTQTT</sequence>
<dbReference type="InterPro" id="IPR011852">
    <property type="entry name" value="TRAP_TAXI"/>
</dbReference>
<dbReference type="EMBL" id="NJGG01000002">
    <property type="protein sequence ID" value="OXL14835.1"/>
    <property type="molecule type" value="Genomic_DNA"/>
</dbReference>
<evidence type="ECO:0000256" key="1">
    <source>
        <dbReference type="SAM" id="Phobius"/>
    </source>
</evidence>
<evidence type="ECO:0000313" key="3">
    <source>
        <dbReference type="Proteomes" id="UP000215188"/>
    </source>
</evidence>
<accession>A0A229FS43</accession>